<organism evidence="2 3">
    <name type="scientific">Parafilimonas terrae</name>
    <dbReference type="NCBI Taxonomy" id="1465490"/>
    <lineage>
        <taxon>Bacteria</taxon>
        <taxon>Pseudomonadati</taxon>
        <taxon>Bacteroidota</taxon>
        <taxon>Chitinophagia</taxon>
        <taxon>Chitinophagales</taxon>
        <taxon>Chitinophagaceae</taxon>
        <taxon>Parafilimonas</taxon>
    </lineage>
</organism>
<proteinExistence type="predicted"/>
<dbReference type="CDD" id="cd06587">
    <property type="entry name" value="VOC"/>
    <property type="match status" value="1"/>
</dbReference>
<evidence type="ECO:0000259" key="1">
    <source>
        <dbReference type="PROSITE" id="PS51819"/>
    </source>
</evidence>
<dbReference type="Pfam" id="PF00903">
    <property type="entry name" value="Glyoxalase"/>
    <property type="match status" value="1"/>
</dbReference>
<dbReference type="Gene3D" id="3.10.180.10">
    <property type="entry name" value="2,3-Dihydroxybiphenyl 1,2-Dioxygenase, domain 1"/>
    <property type="match status" value="1"/>
</dbReference>
<protein>
    <recommendedName>
        <fullName evidence="1">VOC domain-containing protein</fullName>
    </recommendedName>
</protein>
<dbReference type="OrthoDB" id="9796521at2"/>
<dbReference type="InterPro" id="IPR037523">
    <property type="entry name" value="VOC_core"/>
</dbReference>
<dbReference type="InterPro" id="IPR004360">
    <property type="entry name" value="Glyas_Fos-R_dOase_dom"/>
</dbReference>
<dbReference type="PROSITE" id="PS51819">
    <property type="entry name" value="VOC"/>
    <property type="match status" value="1"/>
</dbReference>
<dbReference type="RefSeq" id="WP_090659288.1">
    <property type="nucleotide sequence ID" value="NZ_FOXQ01000008.1"/>
</dbReference>
<feature type="domain" description="VOC" evidence="1">
    <location>
        <begin position="2"/>
        <end position="123"/>
    </location>
</feature>
<dbReference type="STRING" id="1465490.SAMN05444277_10835"/>
<evidence type="ECO:0000313" key="2">
    <source>
        <dbReference type="EMBL" id="SFQ28696.1"/>
    </source>
</evidence>
<keyword evidence="3" id="KW-1185">Reference proteome</keyword>
<dbReference type="InterPro" id="IPR029068">
    <property type="entry name" value="Glyas_Bleomycin-R_OHBP_Dase"/>
</dbReference>
<sequence length="146" mass="16233">MNLASVRIITADIKSLVKFYEHVTGVTPIQYTEDFAELKTQSATLAIGSTNTLQFFGGDEVAKAAQNHTAIIEFRVADADKDYERLAGFLQPYIVQKPTTMPWGNRSLLFRDPDGNLVNFFTPVSHEAIENSDAGKQQKFAKKVCC</sequence>
<reference evidence="2 3" key="1">
    <citation type="submission" date="2016-10" db="EMBL/GenBank/DDBJ databases">
        <authorList>
            <person name="de Groot N.N."/>
        </authorList>
    </citation>
    <scope>NUCLEOTIDE SEQUENCE [LARGE SCALE GENOMIC DNA]</scope>
    <source>
        <strain evidence="2 3">DSM 28286</strain>
    </source>
</reference>
<dbReference type="EMBL" id="FOXQ01000008">
    <property type="protein sequence ID" value="SFQ28696.1"/>
    <property type="molecule type" value="Genomic_DNA"/>
</dbReference>
<accession>A0A1I5XA26</accession>
<gene>
    <name evidence="2" type="ORF">SAMN05444277_10835</name>
</gene>
<dbReference type="SUPFAM" id="SSF54593">
    <property type="entry name" value="Glyoxalase/Bleomycin resistance protein/Dihydroxybiphenyl dioxygenase"/>
    <property type="match status" value="1"/>
</dbReference>
<dbReference type="Proteomes" id="UP000199031">
    <property type="component" value="Unassembled WGS sequence"/>
</dbReference>
<name>A0A1I5XA26_9BACT</name>
<dbReference type="AlphaFoldDB" id="A0A1I5XA26"/>
<evidence type="ECO:0000313" key="3">
    <source>
        <dbReference type="Proteomes" id="UP000199031"/>
    </source>
</evidence>